<reference evidence="15" key="1">
    <citation type="submission" date="2018-06" db="EMBL/GenBank/DDBJ databases">
        <authorList>
            <person name="Zhirakovskaya E."/>
        </authorList>
    </citation>
    <scope>NUCLEOTIDE SEQUENCE</scope>
</reference>
<keyword evidence="11" id="KW-0665">Pyrimidine biosynthesis</keyword>
<dbReference type="InterPro" id="IPR058047">
    <property type="entry name" value="CPSase_preATP-grasp"/>
</dbReference>
<dbReference type="NCBIfam" id="NF003671">
    <property type="entry name" value="PRK05294.1"/>
    <property type="match status" value="1"/>
</dbReference>
<dbReference type="GO" id="GO:0046872">
    <property type="term" value="F:metal ion binding"/>
    <property type="evidence" value="ECO:0007669"/>
    <property type="project" value="UniProtKB-KW"/>
</dbReference>
<evidence type="ECO:0000256" key="13">
    <source>
        <dbReference type="ARBA" id="ARBA00047359"/>
    </source>
</evidence>
<feature type="domain" description="ATP-grasp" evidence="14">
    <location>
        <begin position="133"/>
        <end position="328"/>
    </location>
</feature>
<evidence type="ECO:0000256" key="10">
    <source>
        <dbReference type="ARBA" id="ARBA00022842"/>
    </source>
</evidence>
<dbReference type="GO" id="GO:0005524">
    <property type="term" value="F:ATP binding"/>
    <property type="evidence" value="ECO:0007669"/>
    <property type="project" value="UniProtKB-KW"/>
</dbReference>
<dbReference type="Pfam" id="PF02787">
    <property type="entry name" value="CPSase_L_D3"/>
    <property type="match status" value="1"/>
</dbReference>
<dbReference type="InterPro" id="IPR011761">
    <property type="entry name" value="ATP-grasp"/>
</dbReference>
<keyword evidence="10" id="KW-0460">Magnesium</keyword>
<keyword evidence="6" id="KW-0028">Amino-acid biosynthesis</keyword>
<dbReference type="GO" id="GO:0004087">
    <property type="term" value="F:carbamoyl-phosphate synthase (ammonia) activity"/>
    <property type="evidence" value="ECO:0007669"/>
    <property type="project" value="UniProtKB-EC"/>
</dbReference>
<dbReference type="FunFam" id="3.30.470.20:FF:000007">
    <property type="entry name" value="Carbamoyl-phosphate synthase large chain"/>
    <property type="match status" value="1"/>
</dbReference>
<dbReference type="PROSITE" id="PS51257">
    <property type="entry name" value="PROKAR_LIPOPROTEIN"/>
    <property type="match status" value="1"/>
</dbReference>
<dbReference type="PANTHER" id="PTHR11405">
    <property type="entry name" value="CARBAMOYLTRANSFERASE FAMILY MEMBER"/>
    <property type="match status" value="1"/>
</dbReference>
<evidence type="ECO:0000256" key="7">
    <source>
        <dbReference type="ARBA" id="ARBA00022723"/>
    </source>
</evidence>
<dbReference type="Pfam" id="PF25596">
    <property type="entry name" value="CPSase_L_D1"/>
    <property type="match status" value="2"/>
</dbReference>
<keyword evidence="9" id="KW-0067">ATP-binding</keyword>
<keyword evidence="5 15" id="KW-0436">Ligase</keyword>
<dbReference type="SUPFAM" id="SSF52440">
    <property type="entry name" value="PreATP-grasp domain"/>
    <property type="match status" value="2"/>
</dbReference>
<accession>A0A3B0V040</accession>
<name>A0A3B0V040_9ZZZZ</name>
<evidence type="ECO:0000256" key="9">
    <source>
        <dbReference type="ARBA" id="ARBA00022840"/>
    </source>
</evidence>
<sequence length="579" mass="64416">MPKRQDIKKILIIGSGPIIISQGCEFDYSGTQAVKALKEEGYEVILLNSNPATIMTDSEIADKTYIEPITTEILAKIIEKERPDALLPTLGGQTGLNTALKAAEQGILDKYQVEMLAADADIIRKAEGRESFRRAMRKIGLKVPESAIVTDINQIEAAEERIGFPIIVRPSFTLGGTGGGVAYNGIELRKLCEKGLDLSMSTEIMLERSLLGWKEYELEVMRDRKDNVVIVCAIENFDAMGVHTGDSITVAPAQTLSDREYQMMRDASLAIIREIGVETGGSNVQFAVNPADGELMVIEMNPRVSRSSALASKATGFPIAKIAAKLAVGYTLDEIRNDITRETYASFEPSIDYCVVKIPRWTFEKFPETEDILTTAMKSVGETMAIGRTFKEAFQKGLRSLETGCHGFGGDAGFNHQGLDQVDLDHALNTPSSQRIFHIYEALRRRMPISRLHELTLIDPWFLNNLKQIIDLEGEIKTAGFSGLQPLLRRAKEYGFADRQLAFITGTTAEDIRDLRRQINCRAVYKLVDTCAAEFEAFTPYYYSTYEEENESRPNNKRKVVILGSGPNRIGQGIEFDYC</sequence>
<dbReference type="EC" id="6.3.5.5" evidence="15"/>
<comment type="pathway">
    <text evidence="2">Amino-acid biosynthesis; L-arginine biosynthesis; carbamoyl phosphate from bicarbonate: step 1/1.</text>
</comment>
<dbReference type="Gene3D" id="3.40.50.20">
    <property type="match status" value="2"/>
</dbReference>
<dbReference type="NCBIfam" id="NF009455">
    <property type="entry name" value="PRK12815.1"/>
    <property type="match status" value="1"/>
</dbReference>
<dbReference type="GO" id="GO:0006526">
    <property type="term" value="P:L-arginine biosynthetic process"/>
    <property type="evidence" value="ECO:0007669"/>
    <property type="project" value="UniProtKB-KW"/>
</dbReference>
<dbReference type="FunFam" id="1.10.1030.10:FF:000002">
    <property type="entry name" value="Carbamoyl-phosphate synthase large chain"/>
    <property type="match status" value="1"/>
</dbReference>
<feature type="non-terminal residue" evidence="15">
    <location>
        <position position="579"/>
    </location>
</feature>
<dbReference type="InterPro" id="IPR005480">
    <property type="entry name" value="CPSase_lsu_oligo"/>
</dbReference>
<evidence type="ECO:0000256" key="5">
    <source>
        <dbReference type="ARBA" id="ARBA00022598"/>
    </source>
</evidence>
<dbReference type="InterPro" id="IPR036897">
    <property type="entry name" value="CarbamoylP_synth_lsu_oligo_sf"/>
</dbReference>
<evidence type="ECO:0000256" key="12">
    <source>
        <dbReference type="ARBA" id="ARBA00023211"/>
    </source>
</evidence>
<dbReference type="GO" id="GO:0006541">
    <property type="term" value="P:glutamine metabolic process"/>
    <property type="evidence" value="ECO:0007669"/>
    <property type="project" value="TreeGrafter"/>
</dbReference>
<evidence type="ECO:0000313" key="15">
    <source>
        <dbReference type="EMBL" id="VAW33753.1"/>
    </source>
</evidence>
<evidence type="ECO:0000256" key="3">
    <source>
        <dbReference type="ARBA" id="ARBA00009799"/>
    </source>
</evidence>
<dbReference type="EMBL" id="UOEX01000060">
    <property type="protein sequence ID" value="VAW33753.1"/>
    <property type="molecule type" value="Genomic_DNA"/>
</dbReference>
<comment type="similarity">
    <text evidence="3">Belongs to the CarB family.</text>
</comment>
<dbReference type="SUPFAM" id="SSF56059">
    <property type="entry name" value="Glutathione synthetase ATP-binding domain-like"/>
    <property type="match status" value="1"/>
</dbReference>
<keyword evidence="4" id="KW-0055">Arginine biosynthesis</keyword>
<evidence type="ECO:0000256" key="8">
    <source>
        <dbReference type="ARBA" id="ARBA00022741"/>
    </source>
</evidence>
<protein>
    <submittedName>
        <fullName evidence="15">Carbamoyl-phosphate synthase large chain</fullName>
        <ecNumber evidence="15">6.3.5.5</ecNumber>
    </submittedName>
</protein>
<gene>
    <name evidence="15" type="ORF">MNBD_DELTA03-1674</name>
</gene>
<dbReference type="SMART" id="SM01096">
    <property type="entry name" value="CPSase_L_D3"/>
    <property type="match status" value="1"/>
</dbReference>
<dbReference type="Gene3D" id="1.10.1030.10">
    <property type="entry name" value="Carbamoyl-phosphate synthetase, large subunit oligomerisation domain"/>
    <property type="match status" value="1"/>
</dbReference>
<dbReference type="FunFam" id="3.40.50.20:FF:000001">
    <property type="entry name" value="Carbamoyl-phosphate synthase large chain"/>
    <property type="match status" value="1"/>
</dbReference>
<dbReference type="PROSITE" id="PS00866">
    <property type="entry name" value="CPSASE_1"/>
    <property type="match status" value="1"/>
</dbReference>
<dbReference type="SUPFAM" id="SSF48108">
    <property type="entry name" value="Carbamoyl phosphate synthetase, large subunit connection domain"/>
    <property type="match status" value="1"/>
</dbReference>
<dbReference type="InterPro" id="IPR005483">
    <property type="entry name" value="CPSase_dom"/>
</dbReference>
<evidence type="ECO:0000259" key="14">
    <source>
        <dbReference type="PROSITE" id="PS50975"/>
    </source>
</evidence>
<organism evidence="15">
    <name type="scientific">hydrothermal vent metagenome</name>
    <dbReference type="NCBI Taxonomy" id="652676"/>
    <lineage>
        <taxon>unclassified sequences</taxon>
        <taxon>metagenomes</taxon>
        <taxon>ecological metagenomes</taxon>
    </lineage>
</organism>
<dbReference type="GO" id="GO:0004088">
    <property type="term" value="F:carbamoyl-phosphate synthase (glutamine-hydrolyzing) activity"/>
    <property type="evidence" value="ECO:0007669"/>
    <property type="project" value="UniProtKB-EC"/>
</dbReference>
<dbReference type="GO" id="GO:0005737">
    <property type="term" value="C:cytoplasm"/>
    <property type="evidence" value="ECO:0007669"/>
    <property type="project" value="TreeGrafter"/>
</dbReference>
<dbReference type="Gene3D" id="3.30.470.20">
    <property type="entry name" value="ATP-grasp fold, B domain"/>
    <property type="match status" value="1"/>
</dbReference>
<keyword evidence="8" id="KW-0547">Nucleotide-binding</keyword>
<dbReference type="PRINTS" id="PR00098">
    <property type="entry name" value="CPSASE"/>
</dbReference>
<dbReference type="InterPro" id="IPR016185">
    <property type="entry name" value="PreATP-grasp_dom_sf"/>
</dbReference>
<dbReference type="PANTHER" id="PTHR11405:SF53">
    <property type="entry name" value="CARBAMOYL-PHOSPHATE SYNTHASE [AMMONIA], MITOCHONDRIAL"/>
    <property type="match status" value="1"/>
</dbReference>
<evidence type="ECO:0000256" key="4">
    <source>
        <dbReference type="ARBA" id="ARBA00022571"/>
    </source>
</evidence>
<dbReference type="InterPro" id="IPR005479">
    <property type="entry name" value="CPAse_ATP-bd"/>
</dbReference>
<evidence type="ECO:0000256" key="6">
    <source>
        <dbReference type="ARBA" id="ARBA00022605"/>
    </source>
</evidence>
<dbReference type="AlphaFoldDB" id="A0A3B0V040"/>
<evidence type="ECO:0000256" key="1">
    <source>
        <dbReference type="ARBA" id="ARBA00001936"/>
    </source>
</evidence>
<dbReference type="GO" id="GO:0006221">
    <property type="term" value="P:pyrimidine nucleotide biosynthetic process"/>
    <property type="evidence" value="ECO:0007669"/>
    <property type="project" value="UniProtKB-KW"/>
</dbReference>
<dbReference type="PROSITE" id="PS50975">
    <property type="entry name" value="ATP_GRASP"/>
    <property type="match status" value="1"/>
</dbReference>
<proteinExistence type="inferred from homology"/>
<evidence type="ECO:0000256" key="11">
    <source>
        <dbReference type="ARBA" id="ARBA00022975"/>
    </source>
</evidence>
<dbReference type="PROSITE" id="PS00867">
    <property type="entry name" value="CPSASE_2"/>
    <property type="match status" value="1"/>
</dbReference>
<comment type="catalytic activity">
    <reaction evidence="13">
        <text>hydrogencarbonate + NH4(+) + 2 ATP = carbamoyl phosphate + 2 ADP + phosphate + 2 H(+)</text>
        <dbReference type="Rhea" id="RHEA:18029"/>
        <dbReference type="ChEBI" id="CHEBI:15378"/>
        <dbReference type="ChEBI" id="CHEBI:17544"/>
        <dbReference type="ChEBI" id="CHEBI:28938"/>
        <dbReference type="ChEBI" id="CHEBI:30616"/>
        <dbReference type="ChEBI" id="CHEBI:43474"/>
        <dbReference type="ChEBI" id="CHEBI:58228"/>
        <dbReference type="ChEBI" id="CHEBI:456216"/>
        <dbReference type="EC" id="6.3.4.16"/>
    </reaction>
</comment>
<keyword evidence="7" id="KW-0479">Metal-binding</keyword>
<keyword evidence="12" id="KW-0464">Manganese</keyword>
<dbReference type="Pfam" id="PF02786">
    <property type="entry name" value="CPSase_L_D2"/>
    <property type="match status" value="1"/>
</dbReference>
<comment type="cofactor">
    <cofactor evidence="1">
        <name>Mn(2+)</name>
        <dbReference type="ChEBI" id="CHEBI:29035"/>
    </cofactor>
</comment>
<evidence type="ECO:0000256" key="2">
    <source>
        <dbReference type="ARBA" id="ARBA00005077"/>
    </source>
</evidence>